<protein>
    <submittedName>
        <fullName evidence="1">RHS repeat-associated core domain-containing protein</fullName>
    </submittedName>
</protein>
<dbReference type="NCBIfam" id="TIGR03696">
    <property type="entry name" value="Rhs_assc_core"/>
    <property type="match status" value="1"/>
</dbReference>
<dbReference type="InterPro" id="IPR050708">
    <property type="entry name" value="T6SS_VgrG/RHS"/>
</dbReference>
<evidence type="ECO:0000313" key="2">
    <source>
        <dbReference type="Proteomes" id="UP001168128"/>
    </source>
</evidence>
<keyword evidence="2" id="KW-1185">Reference proteome</keyword>
<accession>A0ABT8U6M8</accession>
<comment type="caution">
    <text evidence="1">The sequence shown here is derived from an EMBL/GenBank/DDBJ whole genome shotgun (WGS) entry which is preliminary data.</text>
</comment>
<dbReference type="Proteomes" id="UP001168128">
    <property type="component" value="Unassembled WGS sequence"/>
</dbReference>
<organism evidence="1 2">
    <name type="scientific">Chryseobacterium urinae</name>
    <dbReference type="NCBI Taxonomy" id="3058400"/>
    <lineage>
        <taxon>Bacteria</taxon>
        <taxon>Pseudomonadati</taxon>
        <taxon>Bacteroidota</taxon>
        <taxon>Flavobacteriia</taxon>
        <taxon>Flavobacteriales</taxon>
        <taxon>Weeksellaceae</taxon>
        <taxon>Chryseobacterium group</taxon>
        <taxon>Chryseobacterium</taxon>
    </lineage>
</organism>
<dbReference type="RefSeq" id="WP_302716718.1">
    <property type="nucleotide sequence ID" value="NZ_JAULSJ010000023.1"/>
</dbReference>
<dbReference type="InterPro" id="IPR022385">
    <property type="entry name" value="Rhs_assc_core"/>
</dbReference>
<feature type="non-terminal residue" evidence="1">
    <location>
        <position position="1"/>
    </location>
</feature>
<dbReference type="PANTHER" id="PTHR32305">
    <property type="match status" value="1"/>
</dbReference>
<dbReference type="EMBL" id="JAULSJ010000023">
    <property type="protein sequence ID" value="MDO3426082.1"/>
    <property type="molecule type" value="Genomic_DNA"/>
</dbReference>
<reference evidence="1" key="1">
    <citation type="submission" date="2023-07" db="EMBL/GenBank/DDBJ databases">
        <title>AMR profile of multidrug- resistance Chryseobacterium gambrini related strain.</title>
        <authorList>
            <person name="Kirdat K."/>
            <person name="Bhatt A."/>
            <person name="Kuyare S."/>
            <person name="Yadav A."/>
        </authorList>
    </citation>
    <scope>NUCLEOTIDE SEQUENCE</scope>
    <source>
        <strain evidence="1">APV-1</strain>
    </source>
</reference>
<dbReference type="Gene3D" id="2.180.10.10">
    <property type="entry name" value="RHS repeat-associated core"/>
    <property type="match status" value="1"/>
</dbReference>
<proteinExistence type="predicted"/>
<dbReference type="PANTHER" id="PTHR32305:SF15">
    <property type="entry name" value="PROTEIN RHSA-RELATED"/>
    <property type="match status" value="1"/>
</dbReference>
<name>A0ABT8U6M8_9FLAO</name>
<sequence>GSGAEVLEENNYYPFGMKHEGYNTSFSFGSSYQYKYNGKELQTESGMYDYGARFYMPDIGRWGVVDPLAEKMRRYSPYNYAFNNPIRFIDPDGMQNKDVIITGNEKDKAFEQLQASVQGQLNLSIDEDGKVTATKIEGAEQTDASNLLFHATNIDHDNIVTLRTDSDMRVDEAEGSEYPLYEGGAYRGSFEYGGKVRATNIVNPDILGKYENVMGAATGTNILHEALESYIGAVLFPGSPASLSSEASAKGYNDAHDIAAYVDPRYKDSDGFKLIQSSSRTFIDSNRVTITDNLSLRNIKTGVITPIGSYSGTYKNLKKK</sequence>
<evidence type="ECO:0000313" key="1">
    <source>
        <dbReference type="EMBL" id="MDO3426082.1"/>
    </source>
</evidence>
<gene>
    <name evidence="1" type="ORF">QWT87_14365</name>
</gene>